<dbReference type="RefSeq" id="XP_022308985.1">
    <property type="nucleotide sequence ID" value="XM_022453277.1"/>
</dbReference>
<proteinExistence type="predicted"/>
<keyword evidence="1" id="KW-0175">Coiled coil</keyword>
<sequence length="714" mass="81187">MSDDPGPSSVPKLTLTKPAENYCRLCQLIMTVCSDLFRDILSRHIQPANLRRELDINKNTLLRTLKIHDHKKLLFPQSGGQSLSAKDMDLTILYVLLRNICGISSHQNGWGNTPNTGDITLAACIERIREQKNAIASHSNIGEIDDIRFQDIWMKLQTDIVNIEKELIGGDMYERAVKVLFSCELTPKKARESAGDFSRLHDGINEVQTQAKHYNAQKKARINSIARKQHATKRKLIRVTTSKKARIDRLEKQHSSATRDIKARIDRLEKKHSSATKDIKDQIKETEENILYMIKGRLHENEQNIEASIDRLENQQSSDIQGILMILPLHQSSGILLLFQIFWNKGLSSTIEERTEGGLSAVKNEIKGRMSSMEENIEGRMSSMEEKIEGRMFSMEENIEERMSSMEENIEGRMSTMEAKVEGTRSRCYPLVLTSTIEVPDMYSTRHISVVSPDKLWVSNLMKLQQVDSTRHVIRTLDDEYEYLNSGGGHTVSVEGDLVFIARVRNSVQSTASYRLESQYGIHKMTADGSITTLLTPDFSPRCIHSSHINGDLLIGLSNESYPRTVRVMRCDGTGRKIRDIELDEEGQRLYGYPRYITENKMNGDIVVSDSLKNALVVVDRSGRHRFDYKGHSTDKSFRPHGVCTDILGRILVIHTGYDDDSGDICCISLLDRDGRFLTRLLTQPWDDDGFNSLCVDDINNIYVAFLNKIKVFK</sequence>
<dbReference type="Gene3D" id="2.120.10.30">
    <property type="entry name" value="TolB, C-terminal domain"/>
    <property type="match status" value="1"/>
</dbReference>
<dbReference type="AlphaFoldDB" id="A0A8B8C020"/>
<evidence type="ECO:0000313" key="5">
    <source>
        <dbReference type="RefSeq" id="XP_022308987.1"/>
    </source>
</evidence>
<dbReference type="RefSeq" id="XP_022308987.1">
    <property type="nucleotide sequence ID" value="XM_022453279.1"/>
</dbReference>
<dbReference type="OrthoDB" id="6108862at2759"/>
<feature type="domain" description="DZIP3-like HEPN" evidence="2">
    <location>
        <begin position="48"/>
        <end position="166"/>
    </location>
</feature>
<evidence type="ECO:0000259" key="2">
    <source>
        <dbReference type="Pfam" id="PF18738"/>
    </source>
</evidence>
<dbReference type="Proteomes" id="UP000694844">
    <property type="component" value="Chromosome 9"/>
</dbReference>
<reference evidence="4 5" key="1">
    <citation type="submission" date="2025-04" db="UniProtKB">
        <authorList>
            <consortium name="RefSeq"/>
        </authorList>
    </citation>
    <scope>IDENTIFICATION</scope>
    <source>
        <tissue evidence="4 5">Whole sample</tissue>
    </source>
</reference>
<dbReference type="KEGG" id="cvn:111114802"/>
<dbReference type="GeneID" id="111114802"/>
<dbReference type="InterPro" id="IPR041249">
    <property type="entry name" value="HEPN_DZIP3"/>
</dbReference>
<dbReference type="Gene3D" id="1.20.120.20">
    <property type="entry name" value="Apolipoprotein"/>
    <property type="match status" value="1"/>
</dbReference>
<organism evidence="3 5">
    <name type="scientific">Crassostrea virginica</name>
    <name type="common">Eastern oyster</name>
    <dbReference type="NCBI Taxonomy" id="6565"/>
    <lineage>
        <taxon>Eukaryota</taxon>
        <taxon>Metazoa</taxon>
        <taxon>Spiralia</taxon>
        <taxon>Lophotrochozoa</taxon>
        <taxon>Mollusca</taxon>
        <taxon>Bivalvia</taxon>
        <taxon>Autobranchia</taxon>
        <taxon>Pteriomorphia</taxon>
        <taxon>Ostreida</taxon>
        <taxon>Ostreoidea</taxon>
        <taxon>Ostreidae</taxon>
        <taxon>Crassostrea</taxon>
    </lineage>
</organism>
<feature type="coiled-coil region" evidence="1">
    <location>
        <begin position="265"/>
        <end position="315"/>
    </location>
</feature>
<gene>
    <name evidence="4 5 6" type="primary">LOC111114802</name>
</gene>
<evidence type="ECO:0000313" key="3">
    <source>
        <dbReference type="Proteomes" id="UP000694844"/>
    </source>
</evidence>
<evidence type="ECO:0000256" key="1">
    <source>
        <dbReference type="SAM" id="Coils"/>
    </source>
</evidence>
<name>A0A8B8C020_CRAVI</name>
<dbReference type="SUPFAM" id="SSF101898">
    <property type="entry name" value="NHL repeat"/>
    <property type="match status" value="1"/>
</dbReference>
<evidence type="ECO:0000313" key="4">
    <source>
        <dbReference type="RefSeq" id="XP_022308985.1"/>
    </source>
</evidence>
<evidence type="ECO:0000313" key="6">
    <source>
        <dbReference type="RefSeq" id="XP_022308988.1"/>
    </source>
</evidence>
<dbReference type="Pfam" id="PF18738">
    <property type="entry name" value="HEPN_DZIP3"/>
    <property type="match status" value="1"/>
</dbReference>
<dbReference type="RefSeq" id="XP_022308988.1">
    <property type="nucleotide sequence ID" value="XM_022453280.1"/>
</dbReference>
<dbReference type="InterPro" id="IPR011042">
    <property type="entry name" value="6-blade_b-propeller_TolB-like"/>
</dbReference>
<accession>A0A8B8C020</accession>
<protein>
    <submittedName>
        <fullName evidence="4 5">Uncharacterized protein LOC111114802 isoform X1</fullName>
    </submittedName>
</protein>
<keyword evidence="3" id="KW-1185">Reference proteome</keyword>